<keyword evidence="4" id="KW-1185">Reference proteome</keyword>
<evidence type="ECO:0000256" key="2">
    <source>
        <dbReference type="SAM" id="Phobius"/>
    </source>
</evidence>
<organism evidence="3 4">
    <name type="scientific">Aplosporella prunicola CBS 121167</name>
    <dbReference type="NCBI Taxonomy" id="1176127"/>
    <lineage>
        <taxon>Eukaryota</taxon>
        <taxon>Fungi</taxon>
        <taxon>Dikarya</taxon>
        <taxon>Ascomycota</taxon>
        <taxon>Pezizomycotina</taxon>
        <taxon>Dothideomycetes</taxon>
        <taxon>Dothideomycetes incertae sedis</taxon>
        <taxon>Botryosphaeriales</taxon>
        <taxon>Aplosporellaceae</taxon>
        <taxon>Aplosporella</taxon>
    </lineage>
</organism>
<evidence type="ECO:0000313" key="4">
    <source>
        <dbReference type="Proteomes" id="UP000799438"/>
    </source>
</evidence>
<gene>
    <name evidence="3" type="ORF">K452DRAFT_130161</name>
</gene>
<dbReference type="AlphaFoldDB" id="A0A6A6AXZ3"/>
<sequence>MDSFLGVIVKSIRLCCLLAYCALDTPAMRYHTMEDLRVRQRRCVGRHIPFSLCTISLTSLFTLMSHPARSSTSQKFRPRPKPTHLPTELGRARSQ</sequence>
<keyword evidence="2" id="KW-1133">Transmembrane helix</keyword>
<evidence type="ECO:0000256" key="1">
    <source>
        <dbReference type="SAM" id="MobiDB-lite"/>
    </source>
</evidence>
<reference evidence="3" key="1">
    <citation type="journal article" date="2020" name="Stud. Mycol.">
        <title>101 Dothideomycetes genomes: a test case for predicting lifestyles and emergence of pathogens.</title>
        <authorList>
            <person name="Haridas S."/>
            <person name="Albert R."/>
            <person name="Binder M."/>
            <person name="Bloem J."/>
            <person name="Labutti K."/>
            <person name="Salamov A."/>
            <person name="Andreopoulos B."/>
            <person name="Baker S."/>
            <person name="Barry K."/>
            <person name="Bills G."/>
            <person name="Bluhm B."/>
            <person name="Cannon C."/>
            <person name="Castanera R."/>
            <person name="Culley D."/>
            <person name="Daum C."/>
            <person name="Ezra D."/>
            <person name="Gonzalez J."/>
            <person name="Henrissat B."/>
            <person name="Kuo A."/>
            <person name="Liang C."/>
            <person name="Lipzen A."/>
            <person name="Lutzoni F."/>
            <person name="Magnuson J."/>
            <person name="Mondo S."/>
            <person name="Nolan M."/>
            <person name="Ohm R."/>
            <person name="Pangilinan J."/>
            <person name="Park H.-J."/>
            <person name="Ramirez L."/>
            <person name="Alfaro M."/>
            <person name="Sun H."/>
            <person name="Tritt A."/>
            <person name="Yoshinaga Y."/>
            <person name="Zwiers L.-H."/>
            <person name="Turgeon B."/>
            <person name="Goodwin S."/>
            <person name="Spatafora J."/>
            <person name="Crous P."/>
            <person name="Grigoriev I."/>
        </authorList>
    </citation>
    <scope>NUCLEOTIDE SEQUENCE</scope>
    <source>
        <strain evidence="3">CBS 121167</strain>
    </source>
</reference>
<protein>
    <submittedName>
        <fullName evidence="3">Uncharacterized protein</fullName>
    </submittedName>
</protein>
<feature type="transmembrane region" description="Helical" evidence="2">
    <location>
        <begin position="6"/>
        <end position="23"/>
    </location>
</feature>
<proteinExistence type="predicted"/>
<keyword evidence="2" id="KW-0812">Transmembrane</keyword>
<name>A0A6A6AXZ3_9PEZI</name>
<accession>A0A6A6AXZ3</accession>
<feature type="region of interest" description="Disordered" evidence="1">
    <location>
        <begin position="69"/>
        <end position="95"/>
    </location>
</feature>
<dbReference type="GeneID" id="54292773"/>
<dbReference type="Proteomes" id="UP000799438">
    <property type="component" value="Unassembled WGS sequence"/>
</dbReference>
<feature type="transmembrane region" description="Helical" evidence="2">
    <location>
        <begin position="44"/>
        <end position="64"/>
    </location>
</feature>
<dbReference type="RefSeq" id="XP_033392194.1">
    <property type="nucleotide sequence ID" value="XM_033535279.1"/>
</dbReference>
<dbReference type="EMBL" id="ML995520">
    <property type="protein sequence ID" value="KAF2136476.1"/>
    <property type="molecule type" value="Genomic_DNA"/>
</dbReference>
<keyword evidence="2" id="KW-0472">Membrane</keyword>
<evidence type="ECO:0000313" key="3">
    <source>
        <dbReference type="EMBL" id="KAF2136476.1"/>
    </source>
</evidence>